<dbReference type="InterPro" id="IPR013762">
    <property type="entry name" value="Integrase-like_cat_sf"/>
</dbReference>
<dbReference type="GO" id="GO:0015074">
    <property type="term" value="P:DNA integration"/>
    <property type="evidence" value="ECO:0007669"/>
    <property type="project" value="InterPro"/>
</dbReference>
<keyword evidence="6" id="KW-1185">Reference proteome</keyword>
<evidence type="ECO:0000256" key="1">
    <source>
        <dbReference type="ARBA" id="ARBA00008857"/>
    </source>
</evidence>
<accession>A0A2N3LCT8</accession>
<dbReference type="EMBL" id="PIQO01000044">
    <property type="protein sequence ID" value="PKR82438.1"/>
    <property type="molecule type" value="Genomic_DNA"/>
</dbReference>
<sequence length="91" mass="10335">MFTTETGKPILPRTLTTMFNQAIKTANVPKIRFHDLRHTHATMCLEAGMTLKEVQVRLGHSSIKTTGDVYAHVTENMKEKSAELFEKFISK</sequence>
<protein>
    <recommendedName>
        <fullName evidence="4">Tyr recombinase domain-containing protein</fullName>
    </recommendedName>
</protein>
<gene>
    <name evidence="5" type="ORF">CWO92_24345</name>
</gene>
<dbReference type="AlphaFoldDB" id="A0A2N3LCT8"/>
<dbReference type="PROSITE" id="PS51898">
    <property type="entry name" value="TYR_RECOMBINASE"/>
    <property type="match status" value="1"/>
</dbReference>
<name>A0A2N3LCT8_9BACI</name>
<keyword evidence="3" id="KW-0233">DNA recombination</keyword>
<comment type="caution">
    <text evidence="5">The sequence shown here is derived from an EMBL/GenBank/DDBJ whole genome shotgun (WGS) entry which is preliminary data.</text>
</comment>
<dbReference type="OrthoDB" id="9803188at2"/>
<evidence type="ECO:0000313" key="6">
    <source>
        <dbReference type="Proteomes" id="UP000233440"/>
    </source>
</evidence>
<dbReference type="SUPFAM" id="SSF56349">
    <property type="entry name" value="DNA breaking-rejoining enzymes"/>
    <property type="match status" value="1"/>
</dbReference>
<dbReference type="GO" id="GO:0006310">
    <property type="term" value="P:DNA recombination"/>
    <property type="evidence" value="ECO:0007669"/>
    <property type="project" value="UniProtKB-KW"/>
</dbReference>
<dbReference type="PANTHER" id="PTHR30349:SF41">
    <property type="entry name" value="INTEGRASE_RECOMBINASE PROTEIN MJ0367-RELATED"/>
    <property type="match status" value="1"/>
</dbReference>
<organism evidence="5 6">
    <name type="scientific">Heyndrickxia camelliae</name>
    <dbReference type="NCBI Taxonomy" id="1707093"/>
    <lineage>
        <taxon>Bacteria</taxon>
        <taxon>Bacillati</taxon>
        <taxon>Bacillota</taxon>
        <taxon>Bacilli</taxon>
        <taxon>Bacillales</taxon>
        <taxon>Bacillaceae</taxon>
        <taxon>Heyndrickxia</taxon>
    </lineage>
</organism>
<keyword evidence="2" id="KW-0238">DNA-binding</keyword>
<dbReference type="GO" id="GO:0003677">
    <property type="term" value="F:DNA binding"/>
    <property type="evidence" value="ECO:0007669"/>
    <property type="project" value="UniProtKB-KW"/>
</dbReference>
<dbReference type="InterPro" id="IPR002104">
    <property type="entry name" value="Integrase_catalytic"/>
</dbReference>
<dbReference type="PANTHER" id="PTHR30349">
    <property type="entry name" value="PHAGE INTEGRASE-RELATED"/>
    <property type="match status" value="1"/>
</dbReference>
<proteinExistence type="inferred from homology"/>
<dbReference type="Pfam" id="PF00589">
    <property type="entry name" value="Phage_integrase"/>
    <property type="match status" value="1"/>
</dbReference>
<reference evidence="5 6" key="1">
    <citation type="submission" date="2017-11" db="EMBL/GenBank/DDBJ databases">
        <title>Bacillus camelliae sp. nov., isolated from pu'er tea.</title>
        <authorList>
            <person name="Niu L."/>
        </authorList>
    </citation>
    <scope>NUCLEOTIDE SEQUENCE [LARGE SCALE GENOMIC DNA]</scope>
    <source>
        <strain evidence="5 6">7578-1</strain>
    </source>
</reference>
<dbReference type="InterPro" id="IPR011010">
    <property type="entry name" value="DNA_brk_join_enz"/>
</dbReference>
<evidence type="ECO:0000259" key="4">
    <source>
        <dbReference type="PROSITE" id="PS51898"/>
    </source>
</evidence>
<dbReference type="InterPro" id="IPR050090">
    <property type="entry name" value="Tyrosine_recombinase_XerCD"/>
</dbReference>
<evidence type="ECO:0000256" key="2">
    <source>
        <dbReference type="ARBA" id="ARBA00023125"/>
    </source>
</evidence>
<dbReference type="Proteomes" id="UP000233440">
    <property type="component" value="Unassembled WGS sequence"/>
</dbReference>
<feature type="domain" description="Tyr recombinase" evidence="4">
    <location>
        <begin position="1"/>
        <end position="83"/>
    </location>
</feature>
<dbReference type="Gene3D" id="1.10.443.10">
    <property type="entry name" value="Intergrase catalytic core"/>
    <property type="match status" value="1"/>
</dbReference>
<evidence type="ECO:0000313" key="5">
    <source>
        <dbReference type="EMBL" id="PKR82438.1"/>
    </source>
</evidence>
<comment type="similarity">
    <text evidence="1">Belongs to the 'phage' integrase family.</text>
</comment>
<evidence type="ECO:0000256" key="3">
    <source>
        <dbReference type="ARBA" id="ARBA00023172"/>
    </source>
</evidence>